<evidence type="ECO:0000256" key="1">
    <source>
        <dbReference type="SAM" id="MobiDB-lite"/>
    </source>
</evidence>
<accession>A0ABR3X094</accession>
<feature type="region of interest" description="Disordered" evidence="1">
    <location>
        <begin position="59"/>
        <end position="198"/>
    </location>
</feature>
<keyword evidence="3" id="KW-1185">Reference proteome</keyword>
<feature type="compositionally biased region" description="Polar residues" evidence="1">
    <location>
        <begin position="84"/>
        <end position="94"/>
    </location>
</feature>
<evidence type="ECO:0000313" key="3">
    <source>
        <dbReference type="Proteomes" id="UP001583177"/>
    </source>
</evidence>
<feature type="compositionally biased region" description="Basic residues" evidence="1">
    <location>
        <begin position="128"/>
        <end position="139"/>
    </location>
</feature>
<comment type="caution">
    <text evidence="2">The sequence shown here is derived from an EMBL/GenBank/DDBJ whole genome shotgun (WGS) entry which is preliminary data.</text>
</comment>
<feature type="compositionally biased region" description="Low complexity" evidence="1">
    <location>
        <begin position="161"/>
        <end position="174"/>
    </location>
</feature>
<gene>
    <name evidence="2" type="ORF">Daus18300_005532</name>
</gene>
<dbReference type="Proteomes" id="UP001583177">
    <property type="component" value="Unassembled WGS sequence"/>
</dbReference>
<protein>
    <submittedName>
        <fullName evidence="2">Uncharacterized protein</fullName>
    </submittedName>
</protein>
<reference evidence="2 3" key="1">
    <citation type="journal article" date="2024" name="IMA Fungus">
        <title>IMA Genome - F19 : A genome assembly and annotation guide to empower mycologists, including annotated draft genome sequences of Ceratocystis pirilliformis, Diaporthe australafricana, Fusarium ophioides, Paecilomyces lecythidis, and Sporothrix stenoceras.</title>
        <authorList>
            <person name="Aylward J."/>
            <person name="Wilson A.M."/>
            <person name="Visagie C.M."/>
            <person name="Spraker J."/>
            <person name="Barnes I."/>
            <person name="Buitendag C."/>
            <person name="Ceriani C."/>
            <person name="Del Mar Angel L."/>
            <person name="du Plessis D."/>
            <person name="Fuchs T."/>
            <person name="Gasser K."/>
            <person name="Kramer D."/>
            <person name="Li W."/>
            <person name="Munsamy K."/>
            <person name="Piso A."/>
            <person name="Price J.L."/>
            <person name="Sonnekus B."/>
            <person name="Thomas C."/>
            <person name="van der Nest A."/>
            <person name="van Dijk A."/>
            <person name="van Heerden A."/>
            <person name="van Vuuren N."/>
            <person name="Yilmaz N."/>
            <person name="Duong T.A."/>
            <person name="van der Merwe N.A."/>
            <person name="Wingfield M.J."/>
            <person name="Wingfield B.D."/>
        </authorList>
    </citation>
    <scope>NUCLEOTIDE SEQUENCE [LARGE SCALE GENOMIC DNA]</scope>
    <source>
        <strain evidence="2 3">CMW 18300</strain>
    </source>
</reference>
<feature type="non-terminal residue" evidence="2">
    <location>
        <position position="1"/>
    </location>
</feature>
<evidence type="ECO:0000313" key="2">
    <source>
        <dbReference type="EMBL" id="KAL1869320.1"/>
    </source>
</evidence>
<feature type="compositionally biased region" description="Pro residues" evidence="1">
    <location>
        <begin position="109"/>
        <end position="119"/>
    </location>
</feature>
<feature type="compositionally biased region" description="Polar residues" evidence="1">
    <location>
        <begin position="140"/>
        <end position="149"/>
    </location>
</feature>
<name>A0ABR3X094_9PEZI</name>
<sequence>RFTVSDEGDIECASFRGAVHHTQLDIYSFTQGAAYAVVYPLALAKVLLAFTRTIAEGSQGRARFHPVPSLPPNRRPLTPLAGNASITSFFNPRNKQTRDEDDDDEDQPSVPPPPPPPPEVFHLLTLLHLHHGHDHHTRQQRFVGNSMRQSPAVPASPPSSGPAISEPEMMTMMRTTRDSHRCRTTTPTSTTKPGSNAL</sequence>
<organism evidence="2 3">
    <name type="scientific">Diaporthe australafricana</name>
    <dbReference type="NCBI Taxonomy" id="127596"/>
    <lineage>
        <taxon>Eukaryota</taxon>
        <taxon>Fungi</taxon>
        <taxon>Dikarya</taxon>
        <taxon>Ascomycota</taxon>
        <taxon>Pezizomycotina</taxon>
        <taxon>Sordariomycetes</taxon>
        <taxon>Sordariomycetidae</taxon>
        <taxon>Diaporthales</taxon>
        <taxon>Diaporthaceae</taxon>
        <taxon>Diaporthe</taxon>
    </lineage>
</organism>
<proteinExistence type="predicted"/>
<dbReference type="EMBL" id="JAWRVE010000041">
    <property type="protein sequence ID" value="KAL1869320.1"/>
    <property type="molecule type" value="Genomic_DNA"/>
</dbReference>